<organism evidence="1 2">
    <name type="scientific">Agrocybe chaxingu</name>
    <dbReference type="NCBI Taxonomy" id="84603"/>
    <lineage>
        <taxon>Eukaryota</taxon>
        <taxon>Fungi</taxon>
        <taxon>Dikarya</taxon>
        <taxon>Basidiomycota</taxon>
        <taxon>Agaricomycotina</taxon>
        <taxon>Agaricomycetes</taxon>
        <taxon>Agaricomycetidae</taxon>
        <taxon>Agaricales</taxon>
        <taxon>Agaricineae</taxon>
        <taxon>Strophariaceae</taxon>
        <taxon>Agrocybe</taxon>
    </lineage>
</organism>
<dbReference type="EMBL" id="JANKHO010000410">
    <property type="protein sequence ID" value="KAJ3510280.1"/>
    <property type="molecule type" value="Genomic_DNA"/>
</dbReference>
<reference evidence="1" key="1">
    <citation type="submission" date="2022-07" db="EMBL/GenBank/DDBJ databases">
        <title>Genome Sequence of Agrocybe chaxingu.</title>
        <authorList>
            <person name="Buettner E."/>
        </authorList>
    </citation>
    <scope>NUCLEOTIDE SEQUENCE</scope>
    <source>
        <strain evidence="1">MP-N11</strain>
    </source>
</reference>
<evidence type="ECO:0000313" key="1">
    <source>
        <dbReference type="EMBL" id="KAJ3510280.1"/>
    </source>
</evidence>
<proteinExistence type="predicted"/>
<name>A0A9W8K2K8_9AGAR</name>
<protein>
    <submittedName>
        <fullName evidence="1">Uncharacterized protein</fullName>
    </submittedName>
</protein>
<evidence type="ECO:0000313" key="2">
    <source>
        <dbReference type="Proteomes" id="UP001148786"/>
    </source>
</evidence>
<comment type="caution">
    <text evidence="1">The sequence shown here is derived from an EMBL/GenBank/DDBJ whole genome shotgun (WGS) entry which is preliminary data.</text>
</comment>
<accession>A0A9W8K2K8</accession>
<gene>
    <name evidence="1" type="ORF">NLJ89_g4771</name>
</gene>
<dbReference type="Proteomes" id="UP001148786">
    <property type="component" value="Unassembled WGS sequence"/>
</dbReference>
<sequence>MSFLFTQTKVLGGDKPLVTHLRRPGGTPATIFNPVLATLQQRLDHLEQVQVSRPEVERAAKYILCTVEFHKDEAHQKVIKGLLDEAIGENGDWGCTLGWADNIKPDGAWWYAKFLILNLELKNRLGLSGDSLLQAVTHYSKVVSRENYERFWGLCNFPIVLVGATANRLENSVAVCVGLICVTKLLTLDFSLGFHASDNIIRLVRVFSVLSSCRADPQNHYDKVSNLKAPRLSGLYPSPTPASLSRAGQPTSALVDLGNTTSAMYIATLVTPTGRLSSSSQCLSVHPRKKTVSLS</sequence>
<dbReference type="OrthoDB" id="3250441at2759"/>
<dbReference type="AlphaFoldDB" id="A0A9W8K2K8"/>
<keyword evidence="2" id="KW-1185">Reference proteome</keyword>